<protein>
    <submittedName>
        <fullName evidence="2">Uncharacterized protein</fullName>
    </submittedName>
</protein>
<dbReference type="RefSeq" id="WP_131448505.1">
    <property type="nucleotide sequence ID" value="NZ_SJZI01000018.1"/>
</dbReference>
<evidence type="ECO:0000313" key="1">
    <source>
        <dbReference type="EMBL" id="TCJ15159.1"/>
    </source>
</evidence>
<dbReference type="EMBL" id="SJZI01000032">
    <property type="protein sequence ID" value="TCJ15159.1"/>
    <property type="molecule type" value="Genomic_DNA"/>
</dbReference>
<dbReference type="Proteomes" id="UP000295334">
    <property type="component" value="Unassembled WGS sequence"/>
</dbReference>
<keyword evidence="3" id="KW-1185">Reference proteome</keyword>
<dbReference type="AlphaFoldDB" id="A0A4R1BFT9"/>
<name>A0A4R1BFT9_9BACT</name>
<reference evidence="2 3" key="1">
    <citation type="submission" date="2019-03" db="EMBL/GenBank/DDBJ databases">
        <authorList>
            <person name="Kim M.K.M."/>
        </authorList>
    </citation>
    <scope>NUCLEOTIDE SEQUENCE [LARGE SCALE GENOMIC DNA]</scope>
    <source>
        <strain evidence="2 3">17J68-12</strain>
    </source>
</reference>
<accession>A0A4R1BFT9</accession>
<sequence>MVLPLLQSAKCQGNSFDRYLQHKGQKPIMNNYNRFTITLKNNCSIGFSKDDTLQYTNLITKDTIYPLISEEIGSGLKSLGGLFADFDSSFIWGIAMGDNIYGKIYQKFRPANVSGEFILISIYKNANQQYALMADPNYDVSVKKFFIYTGKKLKKYSLNNGIHSSRIKYLQIASLGHDKPKLIDSKTKIVYWLKP</sequence>
<gene>
    <name evidence="2" type="ORF">EPD60_07670</name>
    <name evidence="1" type="ORF">EPD60_07920</name>
</gene>
<dbReference type="EMBL" id="SJZI01000018">
    <property type="protein sequence ID" value="TCJ15997.1"/>
    <property type="molecule type" value="Genomic_DNA"/>
</dbReference>
<evidence type="ECO:0000313" key="2">
    <source>
        <dbReference type="EMBL" id="TCJ15997.1"/>
    </source>
</evidence>
<organism evidence="2 3">
    <name type="scientific">Flaviaesturariibacter flavus</name>
    <dbReference type="NCBI Taxonomy" id="2502780"/>
    <lineage>
        <taxon>Bacteria</taxon>
        <taxon>Pseudomonadati</taxon>
        <taxon>Bacteroidota</taxon>
        <taxon>Chitinophagia</taxon>
        <taxon>Chitinophagales</taxon>
        <taxon>Chitinophagaceae</taxon>
        <taxon>Flaviaestuariibacter</taxon>
    </lineage>
</organism>
<evidence type="ECO:0000313" key="3">
    <source>
        <dbReference type="Proteomes" id="UP000295334"/>
    </source>
</evidence>
<proteinExistence type="predicted"/>
<comment type="caution">
    <text evidence="2">The sequence shown here is derived from an EMBL/GenBank/DDBJ whole genome shotgun (WGS) entry which is preliminary data.</text>
</comment>